<dbReference type="GO" id="GO:0005524">
    <property type="term" value="F:ATP binding"/>
    <property type="evidence" value="ECO:0007669"/>
    <property type="project" value="TreeGrafter"/>
</dbReference>
<name>A0A917ERV6_9BACI</name>
<dbReference type="PANTHER" id="PTHR30115">
    <property type="entry name" value="NITROGEN REGULATORY PROTEIN P-II"/>
    <property type="match status" value="1"/>
</dbReference>
<dbReference type="Gene3D" id="3.30.70.120">
    <property type="match status" value="1"/>
</dbReference>
<dbReference type="InterPro" id="IPR011322">
    <property type="entry name" value="N-reg_PII-like_a/b"/>
</dbReference>
<dbReference type="EMBL" id="BMFK01000001">
    <property type="protein sequence ID" value="GGE72455.1"/>
    <property type="molecule type" value="Genomic_DNA"/>
</dbReference>
<dbReference type="SUPFAM" id="SSF54913">
    <property type="entry name" value="GlnB-like"/>
    <property type="match status" value="1"/>
</dbReference>
<reference evidence="1" key="2">
    <citation type="submission" date="2020-09" db="EMBL/GenBank/DDBJ databases">
        <authorList>
            <person name="Sun Q."/>
            <person name="Zhou Y."/>
        </authorList>
    </citation>
    <scope>NUCLEOTIDE SEQUENCE</scope>
    <source>
        <strain evidence="1">CGMCC 1.12698</strain>
    </source>
</reference>
<dbReference type="InterPro" id="IPR002187">
    <property type="entry name" value="N-reg_PII"/>
</dbReference>
<dbReference type="Proteomes" id="UP000605259">
    <property type="component" value="Unassembled WGS sequence"/>
</dbReference>
<dbReference type="Pfam" id="PF00543">
    <property type="entry name" value="P-II"/>
    <property type="match status" value="1"/>
</dbReference>
<dbReference type="AlphaFoldDB" id="A0A917ERV6"/>
<reference evidence="1" key="1">
    <citation type="journal article" date="2014" name="Int. J. Syst. Evol. Microbiol.">
        <title>Complete genome sequence of Corynebacterium casei LMG S-19264T (=DSM 44701T), isolated from a smear-ripened cheese.</title>
        <authorList>
            <consortium name="US DOE Joint Genome Institute (JGI-PGF)"/>
            <person name="Walter F."/>
            <person name="Albersmeier A."/>
            <person name="Kalinowski J."/>
            <person name="Ruckert C."/>
        </authorList>
    </citation>
    <scope>NUCLEOTIDE SEQUENCE</scope>
    <source>
        <strain evidence="1">CGMCC 1.12698</strain>
    </source>
</reference>
<protein>
    <submittedName>
        <fullName evidence="1">Nitrogen regulatory PII</fullName>
    </submittedName>
</protein>
<dbReference type="GO" id="GO:0006808">
    <property type="term" value="P:regulation of nitrogen utilization"/>
    <property type="evidence" value="ECO:0007669"/>
    <property type="project" value="InterPro"/>
</dbReference>
<dbReference type="PROSITE" id="PS51343">
    <property type="entry name" value="PII_GLNB_DOM"/>
    <property type="match status" value="1"/>
</dbReference>
<evidence type="ECO:0000313" key="2">
    <source>
        <dbReference type="Proteomes" id="UP000605259"/>
    </source>
</evidence>
<dbReference type="PRINTS" id="PR00340">
    <property type="entry name" value="PIIGLNB"/>
</dbReference>
<keyword evidence="2" id="KW-1185">Reference proteome</keyword>
<dbReference type="RefSeq" id="WP_373284188.1">
    <property type="nucleotide sequence ID" value="NZ_BMFK01000001.1"/>
</dbReference>
<proteinExistence type="predicted"/>
<dbReference type="GO" id="GO:0005829">
    <property type="term" value="C:cytosol"/>
    <property type="evidence" value="ECO:0007669"/>
    <property type="project" value="TreeGrafter"/>
</dbReference>
<dbReference type="GO" id="GO:0030234">
    <property type="term" value="F:enzyme regulator activity"/>
    <property type="evidence" value="ECO:0007669"/>
    <property type="project" value="InterPro"/>
</dbReference>
<dbReference type="InterPro" id="IPR015867">
    <property type="entry name" value="N-reg_PII/ATP_PRibTrfase_C"/>
</dbReference>
<comment type="caution">
    <text evidence="1">The sequence shown here is derived from an EMBL/GenBank/DDBJ whole genome shotgun (WGS) entry which is preliminary data.</text>
</comment>
<dbReference type="PANTHER" id="PTHR30115:SF11">
    <property type="entry name" value="NITROGEN REGULATORY PROTEIN P-II HOMOLOG"/>
    <property type="match status" value="1"/>
</dbReference>
<sequence>MGLQKIEIITQPSKFEELRLALSKIKVTGMTVFSVQGCGTQKGIDEIYRGRKLASTMNEKIKVELVVDDSLVSSIVDTAKQTLTTGKVGDGKIFFYPITNAIKIRTGEEGSDAV</sequence>
<accession>A0A917ERV6</accession>
<gene>
    <name evidence="1" type="primary">nrgB</name>
    <name evidence="1" type="ORF">GCM10007140_22950</name>
</gene>
<organism evidence="1 2">
    <name type="scientific">Priestia taiwanensis</name>
    <dbReference type="NCBI Taxonomy" id="1347902"/>
    <lineage>
        <taxon>Bacteria</taxon>
        <taxon>Bacillati</taxon>
        <taxon>Bacillota</taxon>
        <taxon>Bacilli</taxon>
        <taxon>Bacillales</taxon>
        <taxon>Bacillaceae</taxon>
        <taxon>Priestia</taxon>
    </lineage>
</organism>
<dbReference type="SMART" id="SM00938">
    <property type="entry name" value="P-II"/>
    <property type="match status" value="1"/>
</dbReference>
<evidence type="ECO:0000313" key="1">
    <source>
        <dbReference type="EMBL" id="GGE72455.1"/>
    </source>
</evidence>